<feature type="transmembrane region" description="Helical" evidence="1">
    <location>
        <begin position="127"/>
        <end position="146"/>
    </location>
</feature>
<sequence length="162" mass="16791">MVVSKAAGREATERKPVEVFALMAGVVFLVAGVLGFIPGVTTGYDALEFGGHHSGAMLFGVFQVSILHNLVHLAFGVAGLAAFATRAPARAYLVLGGGIYLVLWLYGVAVSKATPGNFIPVNSADNWLHLGLGLGMIGLGVLATAIERGQGTYPAPQDQGER</sequence>
<feature type="transmembrane region" description="Helical" evidence="1">
    <location>
        <begin position="91"/>
        <end position="107"/>
    </location>
</feature>
<keyword evidence="3" id="KW-1185">Reference proteome</keyword>
<dbReference type="EMBL" id="JBHUKR010000015">
    <property type="protein sequence ID" value="MFD2419798.1"/>
    <property type="molecule type" value="Genomic_DNA"/>
</dbReference>
<feature type="transmembrane region" description="Helical" evidence="1">
    <location>
        <begin position="57"/>
        <end position="84"/>
    </location>
</feature>
<keyword evidence="1" id="KW-0472">Membrane</keyword>
<keyword evidence="1" id="KW-1133">Transmembrane helix</keyword>
<accession>A0ABW5FXL1</accession>
<feature type="transmembrane region" description="Helical" evidence="1">
    <location>
        <begin position="19"/>
        <end position="37"/>
    </location>
</feature>
<comment type="caution">
    <text evidence="2">The sequence shown here is derived from an EMBL/GenBank/DDBJ whole genome shotgun (WGS) entry which is preliminary data.</text>
</comment>
<name>A0ABW5FXL1_9PSEU</name>
<evidence type="ECO:0000313" key="3">
    <source>
        <dbReference type="Proteomes" id="UP001597417"/>
    </source>
</evidence>
<proteinExistence type="predicted"/>
<dbReference type="Pfam" id="PF14325">
    <property type="entry name" value="DUF4383"/>
    <property type="match status" value="1"/>
</dbReference>
<organism evidence="2 3">
    <name type="scientific">Amycolatopsis pigmentata</name>
    <dbReference type="NCBI Taxonomy" id="450801"/>
    <lineage>
        <taxon>Bacteria</taxon>
        <taxon>Bacillati</taxon>
        <taxon>Actinomycetota</taxon>
        <taxon>Actinomycetes</taxon>
        <taxon>Pseudonocardiales</taxon>
        <taxon>Pseudonocardiaceae</taxon>
        <taxon>Amycolatopsis</taxon>
    </lineage>
</organism>
<dbReference type="Proteomes" id="UP001597417">
    <property type="component" value="Unassembled WGS sequence"/>
</dbReference>
<reference evidence="3" key="1">
    <citation type="journal article" date="2019" name="Int. J. Syst. Evol. Microbiol.">
        <title>The Global Catalogue of Microorganisms (GCM) 10K type strain sequencing project: providing services to taxonomists for standard genome sequencing and annotation.</title>
        <authorList>
            <consortium name="The Broad Institute Genomics Platform"/>
            <consortium name="The Broad Institute Genome Sequencing Center for Infectious Disease"/>
            <person name="Wu L."/>
            <person name="Ma J."/>
        </authorList>
    </citation>
    <scope>NUCLEOTIDE SEQUENCE [LARGE SCALE GENOMIC DNA]</scope>
    <source>
        <strain evidence="3">CGMCC 4.7645</strain>
    </source>
</reference>
<keyword evidence="1" id="KW-0812">Transmembrane</keyword>
<evidence type="ECO:0000256" key="1">
    <source>
        <dbReference type="SAM" id="Phobius"/>
    </source>
</evidence>
<gene>
    <name evidence="2" type="ORF">ACFSXZ_26060</name>
</gene>
<evidence type="ECO:0000313" key="2">
    <source>
        <dbReference type="EMBL" id="MFD2419798.1"/>
    </source>
</evidence>
<dbReference type="RefSeq" id="WP_378267829.1">
    <property type="nucleotide sequence ID" value="NZ_JBHUKR010000015.1"/>
</dbReference>
<protein>
    <submittedName>
        <fullName evidence="2">DUF4383 domain-containing protein</fullName>
    </submittedName>
</protein>